<dbReference type="PROSITE" id="PS51123">
    <property type="entry name" value="OMPA_2"/>
    <property type="match status" value="1"/>
</dbReference>
<dbReference type="Pfam" id="PF00691">
    <property type="entry name" value="OmpA"/>
    <property type="match status" value="1"/>
</dbReference>
<feature type="signal peptide" evidence="5">
    <location>
        <begin position="1"/>
        <end position="23"/>
    </location>
</feature>
<evidence type="ECO:0000313" key="7">
    <source>
        <dbReference type="EMBL" id="NUU18158.1"/>
    </source>
</evidence>
<evidence type="ECO:0000256" key="4">
    <source>
        <dbReference type="PROSITE-ProRule" id="PRU00473"/>
    </source>
</evidence>
<organism evidence="7 8">
    <name type="scientific">Cellulomonas humilata</name>
    <dbReference type="NCBI Taxonomy" id="144055"/>
    <lineage>
        <taxon>Bacteria</taxon>
        <taxon>Bacillati</taxon>
        <taxon>Actinomycetota</taxon>
        <taxon>Actinomycetes</taxon>
        <taxon>Micrococcales</taxon>
        <taxon>Cellulomonadaceae</taxon>
        <taxon>Cellulomonas</taxon>
    </lineage>
</organism>
<dbReference type="PANTHER" id="PTHR30329">
    <property type="entry name" value="STATOR ELEMENT OF FLAGELLAR MOTOR COMPLEX"/>
    <property type="match status" value="1"/>
</dbReference>
<dbReference type="Gene3D" id="3.30.1330.60">
    <property type="entry name" value="OmpA-like domain"/>
    <property type="match status" value="1"/>
</dbReference>
<evidence type="ECO:0000259" key="6">
    <source>
        <dbReference type="PROSITE" id="PS51123"/>
    </source>
</evidence>
<proteinExistence type="predicted"/>
<feature type="domain" description="OmpA-like" evidence="6">
    <location>
        <begin position="234"/>
        <end position="351"/>
    </location>
</feature>
<comment type="caution">
    <text evidence="7">The sequence shown here is derived from an EMBL/GenBank/DDBJ whole genome shotgun (WGS) entry which is preliminary data.</text>
</comment>
<dbReference type="CDD" id="cd07185">
    <property type="entry name" value="OmpA_C-like"/>
    <property type="match status" value="1"/>
</dbReference>
<name>A0A7Y6DXZ4_9CELL</name>
<keyword evidence="3" id="KW-0998">Cell outer membrane</keyword>
<accession>A0A7Y6DXZ4</accession>
<feature type="chain" id="PRO_5031453683" evidence="5">
    <location>
        <begin position="24"/>
        <end position="353"/>
    </location>
</feature>
<dbReference type="EMBL" id="JABMCI010000066">
    <property type="protein sequence ID" value="NUU18158.1"/>
    <property type="molecule type" value="Genomic_DNA"/>
</dbReference>
<gene>
    <name evidence="7" type="ORF">HP550_12950</name>
</gene>
<keyword evidence="8" id="KW-1185">Reference proteome</keyword>
<evidence type="ECO:0000256" key="2">
    <source>
        <dbReference type="ARBA" id="ARBA00023136"/>
    </source>
</evidence>
<evidence type="ECO:0000256" key="1">
    <source>
        <dbReference type="ARBA" id="ARBA00004442"/>
    </source>
</evidence>
<sequence>MRRGLGMAVVAVVLVLSGATADAADRDPVPSGTVSVDGQDVPILGSFSYHQRNKDTNPEIRGLVHGVRRVDGGTVLYYSIGWNGSDPFQGGFAFKDSMHPYKILHGTDFSLVDAAGLTLYHPLASDEATFTTYAPDLDSKSGELRVGWALFPELPADVSAVEIIAPYGTAAGSVPVEDGALEPVGTDPAPYVGEGWPALPDASETAAANPDAFTYTLVRRSGDVAGTALVEESPEAVAVTLDANVLFASGSAELTPQAADTLTAIADDIAARGTGEVVVTGHTDSDGSDSFNQTLSEQRAASVLAVLQPRSGSAVTFVAVGKGESQPVADNATDEGKQANRRVTVVYGVQGDS</sequence>
<dbReference type="SUPFAM" id="SSF103088">
    <property type="entry name" value="OmpA-like"/>
    <property type="match status" value="1"/>
</dbReference>
<dbReference type="InterPro" id="IPR036737">
    <property type="entry name" value="OmpA-like_sf"/>
</dbReference>
<keyword evidence="5" id="KW-0732">Signal</keyword>
<dbReference type="InterPro" id="IPR006665">
    <property type="entry name" value="OmpA-like"/>
</dbReference>
<dbReference type="AlphaFoldDB" id="A0A7Y6DXZ4"/>
<dbReference type="PRINTS" id="PR01021">
    <property type="entry name" value="OMPADOMAIN"/>
</dbReference>
<evidence type="ECO:0000313" key="8">
    <source>
        <dbReference type="Proteomes" id="UP000565724"/>
    </source>
</evidence>
<dbReference type="GO" id="GO:0009279">
    <property type="term" value="C:cell outer membrane"/>
    <property type="evidence" value="ECO:0007669"/>
    <property type="project" value="UniProtKB-SubCell"/>
</dbReference>
<evidence type="ECO:0000256" key="3">
    <source>
        <dbReference type="ARBA" id="ARBA00023237"/>
    </source>
</evidence>
<reference evidence="7 8" key="1">
    <citation type="submission" date="2020-05" db="EMBL/GenBank/DDBJ databases">
        <title>Genome Sequencing of Type Strains.</title>
        <authorList>
            <person name="Lemaire J.F."/>
            <person name="Inderbitzin P."/>
            <person name="Gregorio O.A."/>
            <person name="Collins S.B."/>
            <person name="Wespe N."/>
            <person name="Knight-Connoni V."/>
        </authorList>
    </citation>
    <scope>NUCLEOTIDE SEQUENCE [LARGE SCALE GENOMIC DNA]</scope>
    <source>
        <strain evidence="7 8">ATCC 25174</strain>
    </source>
</reference>
<dbReference type="InterPro" id="IPR050330">
    <property type="entry name" value="Bact_OuterMem_StrucFunc"/>
</dbReference>
<dbReference type="InterPro" id="IPR006664">
    <property type="entry name" value="OMP_bac"/>
</dbReference>
<comment type="subcellular location">
    <subcellularLocation>
        <location evidence="1">Cell outer membrane</location>
    </subcellularLocation>
</comment>
<protein>
    <submittedName>
        <fullName evidence="7">OmpA family protein</fullName>
    </submittedName>
</protein>
<dbReference type="Proteomes" id="UP000565724">
    <property type="component" value="Unassembled WGS sequence"/>
</dbReference>
<dbReference type="RefSeq" id="WP_175348077.1">
    <property type="nucleotide sequence ID" value="NZ_JABMCI010000066.1"/>
</dbReference>
<keyword evidence="2 4" id="KW-0472">Membrane</keyword>
<evidence type="ECO:0000256" key="5">
    <source>
        <dbReference type="SAM" id="SignalP"/>
    </source>
</evidence>
<dbReference type="PANTHER" id="PTHR30329:SF21">
    <property type="entry name" value="LIPOPROTEIN YIAD-RELATED"/>
    <property type="match status" value="1"/>
</dbReference>